<dbReference type="InterPro" id="IPR010721">
    <property type="entry name" value="UstE-like"/>
</dbReference>
<keyword evidence="3" id="KW-1185">Reference proteome</keyword>
<dbReference type="AlphaFoldDB" id="A0A9P4NZI9"/>
<dbReference type="OrthoDB" id="201504at2759"/>
<evidence type="ECO:0000313" key="2">
    <source>
        <dbReference type="EMBL" id="KAF2434535.1"/>
    </source>
</evidence>
<feature type="transmembrane region" description="Helical" evidence="1">
    <location>
        <begin position="177"/>
        <end position="199"/>
    </location>
</feature>
<dbReference type="PANTHER" id="PTHR32251:SF17">
    <property type="entry name" value="STEROID 5-ALPHA REDUCTASE C-TERMINAL DOMAIN-CONTAINING PROTEIN"/>
    <property type="match status" value="1"/>
</dbReference>
<dbReference type="GO" id="GO:0016020">
    <property type="term" value="C:membrane"/>
    <property type="evidence" value="ECO:0007669"/>
    <property type="project" value="TreeGrafter"/>
</dbReference>
<feature type="transmembrane region" description="Helical" evidence="1">
    <location>
        <begin position="48"/>
        <end position="67"/>
    </location>
</feature>
<name>A0A9P4NZI9_9PEZI</name>
<proteinExistence type="predicted"/>
<sequence length="329" mass="36142">MSSVLRSFLNATNYRSPLLRTLVPTVAAAFAIQGAVAVPSIIAQTERFYDLSGSLTYLSCTALSLYLPVLRARATSGTAHLPWPSIWKSLQGKSLAQGGFWDWRQLVLSAAVSIWATRLGTYLFSRITSDNGQDSRFEKIRTSPSKFSVAFFAQATWVSLVLLPVTALNALPPATFAAIPFLTPGTVAGISLWLFGFMFEVTADRQKSQWMKEKREKKHSEDFLTRGLWSKSRHPNYFGEITMWVGLATTAGSILASGVGQTALGWSGSPSARLGALALVGASPAFTTFLLTKVSGIPLSENKYDERYGKRKDYQEWKKNTPVLIPRLS</sequence>
<feature type="transmembrane region" description="Helical" evidence="1">
    <location>
        <begin position="21"/>
        <end position="42"/>
    </location>
</feature>
<feature type="transmembrane region" description="Helical" evidence="1">
    <location>
        <begin position="149"/>
        <end position="171"/>
    </location>
</feature>
<keyword evidence="1" id="KW-0472">Membrane</keyword>
<feature type="transmembrane region" description="Helical" evidence="1">
    <location>
        <begin position="241"/>
        <end position="260"/>
    </location>
</feature>
<dbReference type="EMBL" id="MU007016">
    <property type="protein sequence ID" value="KAF2434535.1"/>
    <property type="molecule type" value="Genomic_DNA"/>
</dbReference>
<dbReference type="PROSITE" id="PS50244">
    <property type="entry name" value="S5A_REDUCTASE"/>
    <property type="match status" value="1"/>
</dbReference>
<feature type="transmembrane region" description="Helical" evidence="1">
    <location>
        <begin position="272"/>
        <end position="291"/>
    </location>
</feature>
<gene>
    <name evidence="2" type="ORF">EJ08DRAFT_668391</name>
</gene>
<organism evidence="2 3">
    <name type="scientific">Tothia fuscella</name>
    <dbReference type="NCBI Taxonomy" id="1048955"/>
    <lineage>
        <taxon>Eukaryota</taxon>
        <taxon>Fungi</taxon>
        <taxon>Dikarya</taxon>
        <taxon>Ascomycota</taxon>
        <taxon>Pezizomycotina</taxon>
        <taxon>Dothideomycetes</taxon>
        <taxon>Pleosporomycetidae</taxon>
        <taxon>Venturiales</taxon>
        <taxon>Cylindrosympodiaceae</taxon>
        <taxon>Tothia</taxon>
    </lineage>
</organism>
<keyword evidence="1" id="KW-1133">Transmembrane helix</keyword>
<comment type="caution">
    <text evidence="2">The sequence shown here is derived from an EMBL/GenBank/DDBJ whole genome shotgun (WGS) entry which is preliminary data.</text>
</comment>
<keyword evidence="1" id="KW-0812">Transmembrane</keyword>
<dbReference type="PANTHER" id="PTHR32251">
    <property type="entry name" value="3-OXO-5-ALPHA-STEROID 4-DEHYDROGENASE"/>
    <property type="match status" value="1"/>
</dbReference>
<dbReference type="Proteomes" id="UP000800235">
    <property type="component" value="Unassembled WGS sequence"/>
</dbReference>
<evidence type="ECO:0000313" key="3">
    <source>
        <dbReference type="Proteomes" id="UP000800235"/>
    </source>
</evidence>
<evidence type="ECO:0000256" key="1">
    <source>
        <dbReference type="SAM" id="Phobius"/>
    </source>
</evidence>
<dbReference type="Pfam" id="PF06966">
    <property type="entry name" value="DUF1295"/>
    <property type="match status" value="1"/>
</dbReference>
<protein>
    <submittedName>
        <fullName evidence="2">DUF1295-domain-containing protein</fullName>
    </submittedName>
</protein>
<reference evidence="2" key="1">
    <citation type="journal article" date="2020" name="Stud. Mycol.">
        <title>101 Dothideomycetes genomes: a test case for predicting lifestyles and emergence of pathogens.</title>
        <authorList>
            <person name="Haridas S."/>
            <person name="Albert R."/>
            <person name="Binder M."/>
            <person name="Bloem J."/>
            <person name="Labutti K."/>
            <person name="Salamov A."/>
            <person name="Andreopoulos B."/>
            <person name="Baker S."/>
            <person name="Barry K."/>
            <person name="Bills G."/>
            <person name="Bluhm B."/>
            <person name="Cannon C."/>
            <person name="Castanera R."/>
            <person name="Culley D."/>
            <person name="Daum C."/>
            <person name="Ezra D."/>
            <person name="Gonzalez J."/>
            <person name="Henrissat B."/>
            <person name="Kuo A."/>
            <person name="Liang C."/>
            <person name="Lipzen A."/>
            <person name="Lutzoni F."/>
            <person name="Magnuson J."/>
            <person name="Mondo S."/>
            <person name="Nolan M."/>
            <person name="Ohm R."/>
            <person name="Pangilinan J."/>
            <person name="Park H.-J."/>
            <person name="Ramirez L."/>
            <person name="Alfaro M."/>
            <person name="Sun H."/>
            <person name="Tritt A."/>
            <person name="Yoshinaga Y."/>
            <person name="Zwiers L.-H."/>
            <person name="Turgeon B."/>
            <person name="Goodwin S."/>
            <person name="Spatafora J."/>
            <person name="Crous P."/>
            <person name="Grigoriev I."/>
        </authorList>
    </citation>
    <scope>NUCLEOTIDE SEQUENCE</scope>
    <source>
        <strain evidence="2">CBS 130266</strain>
    </source>
</reference>
<accession>A0A9P4NZI9</accession>
<dbReference type="Gene3D" id="1.20.120.1630">
    <property type="match status" value="1"/>
</dbReference>